<gene>
    <name evidence="1" type="ORF">DI626_09925</name>
</gene>
<proteinExistence type="predicted"/>
<comment type="caution">
    <text evidence="1">The sequence shown here is derived from an EMBL/GenBank/DDBJ whole genome shotgun (WGS) entry which is preliminary data.</text>
</comment>
<protein>
    <recommendedName>
        <fullName evidence="3">DUF2336 domain-containing protein</fullName>
    </recommendedName>
</protein>
<sequence>MSFEVLERTPEVTPLLVRLYDTHNLYTLAGNKGDDPATAELTTIMVDLLSIPLSDKEGELITDVLLALMKQAETDLRIALAEQLSLMGNAPLRMILSLANDDIRVADSVLRNSVVLQDLDLLYILQAKGVEHGRAMAHRKALSAPVIDALANTKDFEIAVNLSENNGLTLTHHAYEIFTKMAEDTPDLARPMLSRADLPQDIAQQIYSFIGDELKAVLVQRFGALAEQAADILDDLSLDMSGMRAFDEISSQEHMIALAQRQKEFGMLTLSSIISTLRRGQYATFFAQFSVYASLPFEVTKNLVKEPDGAGIAMICKAMGMMKADFMNLYLLTERFRKNARQMVTHSELGRIMSMYERMRGDEARRILDTKRH</sequence>
<dbReference type="EMBL" id="QFNK01000252">
    <property type="protein sequence ID" value="PZO82652.1"/>
    <property type="molecule type" value="Genomic_DNA"/>
</dbReference>
<reference evidence="1 2" key="1">
    <citation type="submission" date="2017-08" db="EMBL/GenBank/DDBJ databases">
        <title>Infants hospitalized years apart are colonized by the same room-sourced microbial strains.</title>
        <authorList>
            <person name="Brooks B."/>
            <person name="Olm M.R."/>
            <person name="Firek B.A."/>
            <person name="Baker R."/>
            <person name="Thomas B.C."/>
            <person name="Morowitz M.J."/>
            <person name="Banfield J.F."/>
        </authorList>
    </citation>
    <scope>NUCLEOTIDE SEQUENCE [LARGE SCALE GENOMIC DNA]</scope>
    <source>
        <strain evidence="1">S2_018_000_R2_104</strain>
    </source>
</reference>
<dbReference type="AlphaFoldDB" id="A0A2W4ZPL0"/>
<evidence type="ECO:0008006" key="3">
    <source>
        <dbReference type="Google" id="ProtNLM"/>
    </source>
</evidence>
<evidence type="ECO:0000313" key="1">
    <source>
        <dbReference type="EMBL" id="PZO82652.1"/>
    </source>
</evidence>
<dbReference type="Proteomes" id="UP000249557">
    <property type="component" value="Unassembled WGS sequence"/>
</dbReference>
<evidence type="ECO:0000313" key="2">
    <source>
        <dbReference type="Proteomes" id="UP000249557"/>
    </source>
</evidence>
<name>A0A2W4ZPL0_9BACT</name>
<dbReference type="InterPro" id="IPR019285">
    <property type="entry name" value="DUF2336"/>
</dbReference>
<dbReference type="Pfam" id="PF10098">
    <property type="entry name" value="DUF2336"/>
    <property type="match status" value="1"/>
</dbReference>
<organism evidence="1 2">
    <name type="scientific">Micavibrio aeruginosavorus</name>
    <dbReference type="NCBI Taxonomy" id="349221"/>
    <lineage>
        <taxon>Bacteria</taxon>
        <taxon>Pseudomonadati</taxon>
        <taxon>Bdellovibrionota</taxon>
        <taxon>Bdellovibrionia</taxon>
        <taxon>Bdellovibrionales</taxon>
        <taxon>Pseudobdellovibrionaceae</taxon>
        <taxon>Micavibrio</taxon>
    </lineage>
</organism>
<accession>A0A2W4ZPL0</accession>